<comment type="caution">
    <text evidence="2">The sequence shown here is derived from an EMBL/GenBank/DDBJ whole genome shotgun (WGS) entry which is preliminary data.</text>
</comment>
<name>A0AAD7MB72_9AGAR</name>
<evidence type="ECO:0000313" key="3">
    <source>
        <dbReference type="Proteomes" id="UP001215598"/>
    </source>
</evidence>
<proteinExistence type="predicted"/>
<evidence type="ECO:0000256" key="1">
    <source>
        <dbReference type="SAM" id="MobiDB-lite"/>
    </source>
</evidence>
<dbReference type="EMBL" id="JARKIB010000426">
    <property type="protein sequence ID" value="KAJ7709172.1"/>
    <property type="molecule type" value="Genomic_DNA"/>
</dbReference>
<keyword evidence="3" id="KW-1185">Reference proteome</keyword>
<accession>A0AAD7MB72</accession>
<evidence type="ECO:0000313" key="2">
    <source>
        <dbReference type="EMBL" id="KAJ7709172.1"/>
    </source>
</evidence>
<organism evidence="2 3">
    <name type="scientific">Mycena metata</name>
    <dbReference type="NCBI Taxonomy" id="1033252"/>
    <lineage>
        <taxon>Eukaryota</taxon>
        <taxon>Fungi</taxon>
        <taxon>Dikarya</taxon>
        <taxon>Basidiomycota</taxon>
        <taxon>Agaricomycotina</taxon>
        <taxon>Agaricomycetes</taxon>
        <taxon>Agaricomycetidae</taxon>
        <taxon>Agaricales</taxon>
        <taxon>Marasmiineae</taxon>
        <taxon>Mycenaceae</taxon>
        <taxon>Mycena</taxon>
    </lineage>
</organism>
<dbReference type="AlphaFoldDB" id="A0AAD7MB72"/>
<gene>
    <name evidence="2" type="ORF">B0H16DRAFT_1481151</name>
</gene>
<protein>
    <submittedName>
        <fullName evidence="2">Uncharacterized protein</fullName>
    </submittedName>
</protein>
<feature type="compositionally biased region" description="Low complexity" evidence="1">
    <location>
        <begin position="109"/>
        <end position="121"/>
    </location>
</feature>
<feature type="region of interest" description="Disordered" evidence="1">
    <location>
        <begin position="101"/>
        <end position="121"/>
    </location>
</feature>
<dbReference type="Proteomes" id="UP001215598">
    <property type="component" value="Unassembled WGS sequence"/>
</dbReference>
<reference evidence="2" key="1">
    <citation type="submission" date="2023-03" db="EMBL/GenBank/DDBJ databases">
        <title>Massive genome expansion in bonnet fungi (Mycena s.s.) driven by repeated elements and novel gene families across ecological guilds.</title>
        <authorList>
            <consortium name="Lawrence Berkeley National Laboratory"/>
            <person name="Harder C.B."/>
            <person name="Miyauchi S."/>
            <person name="Viragh M."/>
            <person name="Kuo A."/>
            <person name="Thoen E."/>
            <person name="Andreopoulos B."/>
            <person name="Lu D."/>
            <person name="Skrede I."/>
            <person name="Drula E."/>
            <person name="Henrissat B."/>
            <person name="Morin E."/>
            <person name="Kohler A."/>
            <person name="Barry K."/>
            <person name="LaButti K."/>
            <person name="Morin E."/>
            <person name="Salamov A."/>
            <person name="Lipzen A."/>
            <person name="Mereny Z."/>
            <person name="Hegedus B."/>
            <person name="Baldrian P."/>
            <person name="Stursova M."/>
            <person name="Weitz H."/>
            <person name="Taylor A."/>
            <person name="Grigoriev I.V."/>
            <person name="Nagy L.G."/>
            <person name="Martin F."/>
            <person name="Kauserud H."/>
        </authorList>
    </citation>
    <scope>NUCLEOTIDE SEQUENCE</scope>
    <source>
        <strain evidence="2">CBHHK182m</strain>
    </source>
</reference>
<sequence length="121" mass="13011">MILRAGPLLRPLTATLVAGTLLSPHIGPFAVVLFGKELHVQHFLRNYPWTMSWVSNWVTGWGILPPNVIGIAEVNINPGVGRSHWAVVDAKGPMASTVIYADRQRRRGPPAAGGNPLDSSG</sequence>